<sequence length="199" mass="20917">MKNVKTTSLAALMIGTMALGGCAALGSGAKKDTYELSGIPPVSGPYSKRRQIVVTDPSALKSLDGANIVIRTSPSSIQYLGKSQWADNLPAIIQEKLIEAFEDSGRLGGVGKPGDGIAVDYLISPSIRSFEIITGSGDTAVVEISVRIINDRNGVVRAQRVFQSTAPVLGASNEAFVSALDRANGEVMNEIVAWVLKIV</sequence>
<evidence type="ECO:0000313" key="4">
    <source>
        <dbReference type="Proteomes" id="UP001151234"/>
    </source>
</evidence>
<evidence type="ECO:0000313" key="3">
    <source>
        <dbReference type="EMBL" id="MDA5398123.1"/>
    </source>
</evidence>
<protein>
    <submittedName>
        <fullName evidence="3">ABC-type transport auxiliary lipoprotein family protein</fullName>
    </submittedName>
</protein>
<keyword evidence="3" id="KW-0449">Lipoprotein</keyword>
<dbReference type="Gene3D" id="3.40.50.10610">
    <property type="entry name" value="ABC-type transport auxiliary lipoprotein component"/>
    <property type="match status" value="1"/>
</dbReference>
<dbReference type="SUPFAM" id="SSF159594">
    <property type="entry name" value="XCC0632-like"/>
    <property type="match status" value="1"/>
</dbReference>
<name>A0A9X3ZGW8_9HYPH</name>
<evidence type="ECO:0000259" key="2">
    <source>
        <dbReference type="Pfam" id="PF03886"/>
    </source>
</evidence>
<dbReference type="Proteomes" id="UP001151234">
    <property type="component" value="Unassembled WGS sequence"/>
</dbReference>
<dbReference type="EMBL" id="JAPJZI010000001">
    <property type="protein sequence ID" value="MDA5398123.1"/>
    <property type="molecule type" value="Genomic_DNA"/>
</dbReference>
<comment type="caution">
    <text evidence="3">The sequence shown here is derived from an EMBL/GenBank/DDBJ whole genome shotgun (WGS) entry which is preliminary data.</text>
</comment>
<dbReference type="PROSITE" id="PS51257">
    <property type="entry name" value="PROKAR_LIPOPROTEIN"/>
    <property type="match status" value="1"/>
</dbReference>
<gene>
    <name evidence="3" type="ORF">OQ273_06005</name>
</gene>
<dbReference type="AlphaFoldDB" id="A0A9X3ZGW8"/>
<keyword evidence="4" id="KW-1185">Reference proteome</keyword>
<keyword evidence="1" id="KW-0732">Signal</keyword>
<dbReference type="InterPro" id="IPR005586">
    <property type="entry name" value="ABC_trans_aux"/>
</dbReference>
<organism evidence="3 4">
    <name type="scientific">Hoeflea prorocentri</name>
    <dbReference type="NCBI Taxonomy" id="1922333"/>
    <lineage>
        <taxon>Bacteria</taxon>
        <taxon>Pseudomonadati</taxon>
        <taxon>Pseudomonadota</taxon>
        <taxon>Alphaproteobacteria</taxon>
        <taxon>Hyphomicrobiales</taxon>
        <taxon>Rhizobiaceae</taxon>
        <taxon>Hoeflea</taxon>
    </lineage>
</organism>
<reference evidence="3" key="1">
    <citation type="submission" date="2022-11" db="EMBL/GenBank/DDBJ databases">
        <title>Draft genome sequence of Hoeflea poritis E7-10 and Hoeflea prorocentri PM5-8, separated from scleractinian coral Porites lutea and marine dinoflagellate.</title>
        <authorList>
            <person name="Zhang G."/>
            <person name="Wei Q."/>
            <person name="Cai L."/>
        </authorList>
    </citation>
    <scope>NUCLEOTIDE SEQUENCE</scope>
    <source>
        <strain evidence="3">PM5-8</strain>
    </source>
</reference>
<dbReference type="Pfam" id="PF03886">
    <property type="entry name" value="ABC_trans_aux"/>
    <property type="match status" value="1"/>
</dbReference>
<accession>A0A9X3ZGW8</accession>
<evidence type="ECO:0000256" key="1">
    <source>
        <dbReference type="SAM" id="SignalP"/>
    </source>
</evidence>
<feature type="signal peptide" evidence="1">
    <location>
        <begin position="1"/>
        <end position="23"/>
    </location>
</feature>
<proteinExistence type="predicted"/>
<feature type="domain" description="ABC-type transport auxiliary lipoprotein component" evidence="2">
    <location>
        <begin position="34"/>
        <end position="192"/>
    </location>
</feature>
<feature type="chain" id="PRO_5040917378" evidence="1">
    <location>
        <begin position="24"/>
        <end position="199"/>
    </location>
</feature>